<dbReference type="RefSeq" id="WP_353568015.1">
    <property type="nucleotide sequence ID" value="NZ_BAABRI010000018.1"/>
</dbReference>
<dbReference type="InterPro" id="IPR039672">
    <property type="entry name" value="MFS_2"/>
</dbReference>
<feature type="transmembrane region" description="Helical" evidence="2">
    <location>
        <begin position="83"/>
        <end position="100"/>
    </location>
</feature>
<dbReference type="PANTHER" id="PTHR11328">
    <property type="entry name" value="MAJOR FACILITATOR SUPERFAMILY DOMAIN-CONTAINING PROTEIN"/>
    <property type="match status" value="1"/>
</dbReference>
<feature type="transmembrane region" description="Helical" evidence="2">
    <location>
        <begin position="330"/>
        <end position="354"/>
    </location>
</feature>
<feature type="transmembrane region" description="Helical" evidence="2">
    <location>
        <begin position="417"/>
        <end position="437"/>
    </location>
</feature>
<comment type="caution">
    <text evidence="3">The sequence shown here is derived from an EMBL/GenBank/DDBJ whole genome shotgun (WGS) entry which is preliminary data.</text>
</comment>
<dbReference type="CDD" id="cd17332">
    <property type="entry name" value="MFS_MelB_like"/>
    <property type="match status" value="1"/>
</dbReference>
<feature type="transmembrane region" description="Helical" evidence="2">
    <location>
        <begin position="374"/>
        <end position="397"/>
    </location>
</feature>
<gene>
    <name evidence="3" type="primary">yagG</name>
    <name evidence="3" type="ORF">Hsar01_03145</name>
</gene>
<dbReference type="PANTHER" id="PTHR11328:SF24">
    <property type="entry name" value="MAJOR FACILITATOR SUPERFAMILY (MFS) PROFILE DOMAIN-CONTAINING PROTEIN"/>
    <property type="match status" value="1"/>
</dbReference>
<proteinExistence type="inferred from homology"/>
<dbReference type="SUPFAM" id="SSF103473">
    <property type="entry name" value="MFS general substrate transporter"/>
    <property type="match status" value="1"/>
</dbReference>
<dbReference type="NCBIfam" id="TIGR00792">
    <property type="entry name" value="gph"/>
    <property type="match status" value="1"/>
</dbReference>
<evidence type="ECO:0000256" key="1">
    <source>
        <dbReference type="ARBA" id="ARBA00009617"/>
    </source>
</evidence>
<feature type="transmembrane region" description="Helical" evidence="2">
    <location>
        <begin position="150"/>
        <end position="172"/>
    </location>
</feature>
<keyword evidence="2" id="KW-0812">Transmembrane</keyword>
<protein>
    <submittedName>
        <fullName evidence="3">Glycoside/cation symporter YagG</fullName>
    </submittedName>
</protein>
<evidence type="ECO:0000313" key="4">
    <source>
        <dbReference type="Proteomes" id="UP001476282"/>
    </source>
</evidence>
<feature type="transmembrane region" description="Helical" evidence="2">
    <location>
        <begin position="233"/>
        <end position="258"/>
    </location>
</feature>
<feature type="transmembrane region" description="Helical" evidence="2">
    <location>
        <begin position="305"/>
        <end position="324"/>
    </location>
</feature>
<comment type="similarity">
    <text evidence="1">Belongs to the sodium:galactoside symporter (TC 2.A.2) family.</text>
</comment>
<dbReference type="EMBL" id="BAABRI010000018">
    <property type="protein sequence ID" value="GAA5483910.1"/>
    <property type="molecule type" value="Genomic_DNA"/>
</dbReference>
<keyword evidence="2" id="KW-0472">Membrane</keyword>
<name>A0ABP9URN4_9BACT</name>
<reference evidence="3 4" key="1">
    <citation type="submission" date="2024-02" db="EMBL/GenBank/DDBJ databases">
        <title>Haloferula sargassicola NBRC 104335.</title>
        <authorList>
            <person name="Ichikawa N."/>
            <person name="Katano-Makiyama Y."/>
            <person name="Hidaka K."/>
        </authorList>
    </citation>
    <scope>NUCLEOTIDE SEQUENCE [LARGE SCALE GENOMIC DNA]</scope>
    <source>
        <strain evidence="3 4">NBRC 104335</strain>
    </source>
</reference>
<dbReference type="Pfam" id="PF13347">
    <property type="entry name" value="MFS_2"/>
    <property type="match status" value="1"/>
</dbReference>
<dbReference type="InterPro" id="IPR036259">
    <property type="entry name" value="MFS_trans_sf"/>
</dbReference>
<evidence type="ECO:0000256" key="2">
    <source>
        <dbReference type="SAM" id="Phobius"/>
    </source>
</evidence>
<accession>A0ABP9URN4</accession>
<keyword evidence="2" id="KW-1133">Transmembrane helix</keyword>
<feature type="transmembrane region" description="Helical" evidence="2">
    <location>
        <begin position="44"/>
        <end position="62"/>
    </location>
</feature>
<feature type="transmembrane region" description="Helical" evidence="2">
    <location>
        <begin position="112"/>
        <end position="138"/>
    </location>
</feature>
<evidence type="ECO:0000313" key="3">
    <source>
        <dbReference type="EMBL" id="GAA5483910.1"/>
    </source>
</evidence>
<keyword evidence="4" id="KW-1185">Reference proteome</keyword>
<dbReference type="InterPro" id="IPR001927">
    <property type="entry name" value="Na/Gal_symport"/>
</dbReference>
<sequence length="458" mass="49828">MNPKPTLLSFREKFGYGLGDTASNIFFQFVNVFLLYYYTDVLGLAPAAAGTLFIVARLWDAVSDPMMGALSDRTQTRFGKYRPYLLWMALPFGIVGYLVFAHPPLGPQSKLAYAYATYIGLMTIYTAINVPYSALMGVMTPSAEERTSLATFRFIGAFSGTLLISLSVRPLVRQLGGGDEALGFKLTMGLLSVVAVVMFLITFATTRERVRPMKNPDTSVARDLAVQFRNRPWIVMVLAAILTLSNVAVRGAVTNHFYKYYAGDDGTPVLGFLDRTSLILSTGALAFIGGIFFTGTLGRRLGKRNALMLMTLLNGLTFLAFFFIPREAFGIMLAVNAVGNLFAGPTPALVWAIYTDVADYGEWRFGRRTTGLTFSGAMFAQKIGLMIGGGVSGWLLGSFGFIANEVQDDHAILGIRLMYSVIPGLLGIANALVLLAYPLDGALAARIESELARRREAG</sequence>
<feature type="transmembrane region" description="Helical" evidence="2">
    <location>
        <begin position="278"/>
        <end position="298"/>
    </location>
</feature>
<feature type="transmembrane region" description="Helical" evidence="2">
    <location>
        <begin position="184"/>
        <end position="204"/>
    </location>
</feature>
<dbReference type="Gene3D" id="1.20.1250.20">
    <property type="entry name" value="MFS general substrate transporter like domains"/>
    <property type="match status" value="2"/>
</dbReference>
<organism evidence="3 4">
    <name type="scientific">Haloferula sargassicola</name>
    <dbReference type="NCBI Taxonomy" id="490096"/>
    <lineage>
        <taxon>Bacteria</taxon>
        <taxon>Pseudomonadati</taxon>
        <taxon>Verrucomicrobiota</taxon>
        <taxon>Verrucomicrobiia</taxon>
        <taxon>Verrucomicrobiales</taxon>
        <taxon>Verrucomicrobiaceae</taxon>
        <taxon>Haloferula</taxon>
    </lineage>
</organism>
<dbReference type="Proteomes" id="UP001476282">
    <property type="component" value="Unassembled WGS sequence"/>
</dbReference>